<keyword evidence="2" id="KW-1133">Transmembrane helix</keyword>
<evidence type="ECO:0000256" key="2">
    <source>
        <dbReference type="SAM" id="Phobius"/>
    </source>
</evidence>
<feature type="region of interest" description="Disordered" evidence="1">
    <location>
        <begin position="603"/>
        <end position="766"/>
    </location>
</feature>
<dbReference type="GeneID" id="77732053"/>
<feature type="region of interest" description="Disordered" evidence="1">
    <location>
        <begin position="478"/>
        <end position="562"/>
    </location>
</feature>
<feature type="compositionally biased region" description="Pro residues" evidence="1">
    <location>
        <begin position="370"/>
        <end position="380"/>
    </location>
</feature>
<feature type="compositionally biased region" description="Basic and acidic residues" evidence="1">
    <location>
        <begin position="325"/>
        <end position="351"/>
    </location>
</feature>
<feature type="compositionally biased region" description="Basic residues" evidence="1">
    <location>
        <begin position="312"/>
        <end position="324"/>
    </location>
</feature>
<feature type="compositionally biased region" description="Basic and acidic residues" evidence="1">
    <location>
        <begin position="385"/>
        <end position="435"/>
    </location>
</feature>
<reference evidence="3" key="1">
    <citation type="journal article" date="2022" name="G3 (Bethesda)">
        <title>High quality genome of the basidiomycete yeast Dioszegia hungarica PDD-24b-2 isolated from cloud water.</title>
        <authorList>
            <person name="Jarrige D."/>
            <person name="Haridas S."/>
            <person name="Bleykasten-Grosshans C."/>
            <person name="Joly M."/>
            <person name="Nadalig T."/>
            <person name="Sancelme M."/>
            <person name="Vuilleumier S."/>
            <person name="Grigoriev I.V."/>
            <person name="Amato P."/>
            <person name="Bringel F."/>
        </authorList>
    </citation>
    <scope>NUCLEOTIDE SEQUENCE</scope>
    <source>
        <strain evidence="3">PDD-24b-2</strain>
    </source>
</reference>
<dbReference type="AlphaFoldDB" id="A0AA38HAG7"/>
<feature type="region of interest" description="Disordered" evidence="1">
    <location>
        <begin position="195"/>
        <end position="435"/>
    </location>
</feature>
<accession>A0AA38HAG7</accession>
<feature type="compositionally biased region" description="Low complexity" evidence="1">
    <location>
        <begin position="857"/>
        <end position="867"/>
    </location>
</feature>
<feature type="transmembrane region" description="Helical" evidence="2">
    <location>
        <begin position="160"/>
        <end position="181"/>
    </location>
</feature>
<evidence type="ECO:0000256" key="1">
    <source>
        <dbReference type="SAM" id="MobiDB-lite"/>
    </source>
</evidence>
<feature type="compositionally biased region" description="Basic and acidic residues" evidence="1">
    <location>
        <begin position="274"/>
        <end position="311"/>
    </location>
</feature>
<feature type="compositionally biased region" description="Low complexity" evidence="1">
    <location>
        <begin position="533"/>
        <end position="552"/>
    </location>
</feature>
<comment type="caution">
    <text evidence="3">The sequence shown here is derived from an EMBL/GenBank/DDBJ whole genome shotgun (WGS) entry which is preliminary data.</text>
</comment>
<evidence type="ECO:0000313" key="4">
    <source>
        <dbReference type="Proteomes" id="UP001164286"/>
    </source>
</evidence>
<name>A0AA38HAG7_9TREE</name>
<feature type="compositionally biased region" description="Basic and acidic residues" evidence="1">
    <location>
        <begin position="502"/>
        <end position="514"/>
    </location>
</feature>
<keyword evidence="2" id="KW-0812">Transmembrane</keyword>
<keyword evidence="2" id="KW-0472">Membrane</keyword>
<feature type="compositionally biased region" description="Acidic residues" evidence="1">
    <location>
        <begin position="788"/>
        <end position="808"/>
    </location>
</feature>
<sequence>MSLIHRVGMVITIAIAIKSGRIPTARAMTIPDLHMRQDASVAVSAAAAATTPAGSAAVASVSVEPAVASSAVVSSVAAAPAASSAVPSIAAASSAVTPTATSSLSGSVAASSASGMSSGSAALSVSGSTTISTASLRPLATTLAEELESPLPKPNYAPGGMSFILPAFAIIALIFIIWLVVKTKEYIWKLKEAEEKADTQSPDPGALSGHVLPKTGAAPARATTGLGGKWKKKGWKELESESEDEKPYSRHEGRERDPYSRVGEWQGSRKYRSRERGGSRDARHGEGHRDERGRYGRLDVRDEDYDHDHGRPREHHHRERRPSRRDREREVERYREPATRSPHPERARPTYEADPSPPHRKPSASAPTAPLAPAPPPPALPLDRGVSKKDKKDRAEEWIKSGKEYNDTRHHMSERRELGRDHGTGDAKGKGKVPDAYEDEYAARYAEQHNFSLAPPAAGEGGRLPPLTHLAVQMGPAAYKAAGAAPVEAARPAPEANAPPAREPRSQASADKHQASTASSTAKLIRRERSSRKPAPASAPISANPSAESSSSAHEDVPAYMRARAISPPPILSAPHHPTLFFHNGPSTTQLVPLATYDSGTDLESMYSARPSPMPDTEPSRMPDVPSTADKLEQTPAGPPRTVRNPQTSDSSRLVARTPTRTKSHDPSVPPDSPSAGGSRTAALRTPVRRGTDGGKTTGRATPTIRLIESRGSSIKRGGETPDLSKTSGLTPKKHSKRLAPAPTPSSTPESTRRVRAQRKELKARGKVDEILRDSWSERAVVNPAGPVEDDDDEEEVEVEVEEREVEVEERAKPAVKAVPVPRDEVELAHARSRATSPTPTPVKPMSARPISPPPATTASPSAARPLSPRKTHVSTIPNVDSEDINKLQGIEQRMALMKQLEERVKR</sequence>
<dbReference type="Proteomes" id="UP001164286">
    <property type="component" value="Unassembled WGS sequence"/>
</dbReference>
<dbReference type="RefSeq" id="XP_052945323.1">
    <property type="nucleotide sequence ID" value="XM_053092848.1"/>
</dbReference>
<feature type="region of interest" description="Disordered" evidence="1">
    <location>
        <begin position="781"/>
        <end position="881"/>
    </location>
</feature>
<keyword evidence="4" id="KW-1185">Reference proteome</keyword>
<organism evidence="3 4">
    <name type="scientific">Dioszegia hungarica</name>
    <dbReference type="NCBI Taxonomy" id="4972"/>
    <lineage>
        <taxon>Eukaryota</taxon>
        <taxon>Fungi</taxon>
        <taxon>Dikarya</taxon>
        <taxon>Basidiomycota</taxon>
        <taxon>Agaricomycotina</taxon>
        <taxon>Tremellomycetes</taxon>
        <taxon>Tremellales</taxon>
        <taxon>Bulleribasidiaceae</taxon>
        <taxon>Dioszegia</taxon>
    </lineage>
</organism>
<dbReference type="EMBL" id="JAKWFO010000005">
    <property type="protein sequence ID" value="KAI9635546.1"/>
    <property type="molecule type" value="Genomic_DNA"/>
</dbReference>
<evidence type="ECO:0000313" key="3">
    <source>
        <dbReference type="EMBL" id="KAI9635546.1"/>
    </source>
</evidence>
<proteinExistence type="predicted"/>
<protein>
    <submittedName>
        <fullName evidence="3">Uncharacterized protein</fullName>
    </submittedName>
</protein>
<feature type="compositionally biased region" description="Basic and acidic residues" evidence="1">
    <location>
        <begin position="235"/>
        <end position="259"/>
    </location>
</feature>
<feature type="compositionally biased region" description="Low complexity" evidence="1">
    <location>
        <begin position="478"/>
        <end position="500"/>
    </location>
</feature>
<gene>
    <name evidence="3" type="ORF">MKK02DRAFT_44236</name>
</gene>